<dbReference type="AlphaFoldDB" id="A0A382JE86"/>
<name>A0A382JE86_9ZZZZ</name>
<evidence type="ECO:0000313" key="1">
    <source>
        <dbReference type="EMBL" id="SVC09672.1"/>
    </source>
</evidence>
<organism evidence="1">
    <name type="scientific">marine metagenome</name>
    <dbReference type="NCBI Taxonomy" id="408172"/>
    <lineage>
        <taxon>unclassified sequences</taxon>
        <taxon>metagenomes</taxon>
        <taxon>ecological metagenomes</taxon>
    </lineage>
</organism>
<gene>
    <name evidence="1" type="ORF">METZ01_LOCUS262526</name>
</gene>
<protein>
    <submittedName>
        <fullName evidence="1">Uncharacterized protein</fullName>
    </submittedName>
</protein>
<reference evidence="1" key="1">
    <citation type="submission" date="2018-05" db="EMBL/GenBank/DDBJ databases">
        <authorList>
            <person name="Lanie J.A."/>
            <person name="Ng W.-L."/>
            <person name="Kazmierczak K.M."/>
            <person name="Andrzejewski T.M."/>
            <person name="Davidsen T.M."/>
            <person name="Wayne K.J."/>
            <person name="Tettelin H."/>
            <person name="Glass J.I."/>
            <person name="Rusch D."/>
            <person name="Podicherti R."/>
            <person name="Tsui H.-C.T."/>
            <person name="Winkler M.E."/>
        </authorList>
    </citation>
    <scope>NUCLEOTIDE SEQUENCE</scope>
</reference>
<accession>A0A382JE86</accession>
<feature type="non-terminal residue" evidence="1">
    <location>
        <position position="1"/>
    </location>
</feature>
<dbReference type="EMBL" id="UINC01073352">
    <property type="protein sequence ID" value="SVC09672.1"/>
    <property type="molecule type" value="Genomic_DNA"/>
</dbReference>
<proteinExistence type="predicted"/>
<sequence length="99" mass="11031">TKNLVSVARLRVLYKNTSIKNIDVKDSLVCLTLDNISPFVSPDLLFESVSDFSNREKTKHHFGKSKAGDFLVSFASQNIQRSISLLLKCAHLFSSKNGT</sequence>